<gene>
    <name evidence="4" type="ORF">JD78_02190</name>
</gene>
<dbReference type="RefSeq" id="WP_153361628.1">
    <property type="nucleotide sequence ID" value="NZ_ML762512.1"/>
</dbReference>
<dbReference type="PANTHER" id="PTHR48081">
    <property type="entry name" value="AB HYDROLASE SUPERFAMILY PROTEIN C4A8.06C"/>
    <property type="match status" value="1"/>
</dbReference>
<dbReference type="SUPFAM" id="SSF53474">
    <property type="entry name" value="alpha/beta-Hydrolases"/>
    <property type="match status" value="1"/>
</dbReference>
<dbReference type="PANTHER" id="PTHR48081:SF30">
    <property type="entry name" value="ACETYL-HYDROLASE LIPR-RELATED"/>
    <property type="match status" value="1"/>
</dbReference>
<keyword evidence="5" id="KW-1185">Reference proteome</keyword>
<comment type="caution">
    <text evidence="4">The sequence shown here is derived from an EMBL/GenBank/DDBJ whole genome shotgun (WGS) entry which is preliminary data.</text>
</comment>
<evidence type="ECO:0000313" key="4">
    <source>
        <dbReference type="EMBL" id="TWH73666.1"/>
    </source>
</evidence>
<comment type="similarity">
    <text evidence="1">Belongs to the 'GDXG' lipolytic enzyme family.</text>
</comment>
<dbReference type="EMBL" id="VLKF01000001">
    <property type="protein sequence ID" value="TWH73666.1"/>
    <property type="molecule type" value="Genomic_DNA"/>
</dbReference>
<evidence type="ECO:0000313" key="5">
    <source>
        <dbReference type="Proteomes" id="UP000321490"/>
    </source>
</evidence>
<name>A0A562IS70_9ACTN</name>
<reference evidence="4 5" key="1">
    <citation type="submission" date="2019-07" db="EMBL/GenBank/DDBJ databases">
        <title>R&amp;d 2014.</title>
        <authorList>
            <person name="Klenk H.-P."/>
        </authorList>
    </citation>
    <scope>NUCLEOTIDE SEQUENCE [LARGE SCALE GENOMIC DNA]</scope>
    <source>
        <strain evidence="4 5">DSM 45764</strain>
    </source>
</reference>
<dbReference type="GO" id="GO:0004806">
    <property type="term" value="F:triacylglycerol lipase activity"/>
    <property type="evidence" value="ECO:0007669"/>
    <property type="project" value="TreeGrafter"/>
</dbReference>
<protein>
    <submittedName>
        <fullName evidence="4">Acetyl esterase/lipase</fullName>
    </submittedName>
</protein>
<keyword evidence="2" id="KW-0378">Hydrolase</keyword>
<dbReference type="Gene3D" id="3.40.50.1820">
    <property type="entry name" value="alpha/beta hydrolase"/>
    <property type="match status" value="1"/>
</dbReference>
<proteinExistence type="inferred from homology"/>
<organism evidence="4 5">
    <name type="scientific">Modestobacter roseus</name>
    <dbReference type="NCBI Taxonomy" id="1181884"/>
    <lineage>
        <taxon>Bacteria</taxon>
        <taxon>Bacillati</taxon>
        <taxon>Actinomycetota</taxon>
        <taxon>Actinomycetes</taxon>
        <taxon>Geodermatophilales</taxon>
        <taxon>Geodermatophilaceae</taxon>
        <taxon>Modestobacter</taxon>
    </lineage>
</organism>
<dbReference type="Proteomes" id="UP000321490">
    <property type="component" value="Unassembled WGS sequence"/>
</dbReference>
<dbReference type="Pfam" id="PF07859">
    <property type="entry name" value="Abhydrolase_3"/>
    <property type="match status" value="1"/>
</dbReference>
<dbReference type="AlphaFoldDB" id="A0A562IS70"/>
<dbReference type="OrthoDB" id="128186at2"/>
<dbReference type="InterPro" id="IPR029058">
    <property type="entry name" value="AB_hydrolase_fold"/>
</dbReference>
<evidence type="ECO:0000256" key="2">
    <source>
        <dbReference type="ARBA" id="ARBA00022801"/>
    </source>
</evidence>
<dbReference type="InterPro" id="IPR050300">
    <property type="entry name" value="GDXG_lipolytic_enzyme"/>
</dbReference>
<evidence type="ECO:0000256" key="1">
    <source>
        <dbReference type="ARBA" id="ARBA00010515"/>
    </source>
</evidence>
<accession>A0A562IS70</accession>
<evidence type="ECO:0000259" key="3">
    <source>
        <dbReference type="Pfam" id="PF07859"/>
    </source>
</evidence>
<sequence length="297" mass="29944">MSQQQRDTIDQVLRHSGLDLGGEVAEQRRRYREMMSAIPLPGDVRTEDAALGGVPVVVVTVDDVPATSTILYFHGGAYAIGAAALSVGLASGVARAAGARTVSVEYSLAPEAPHPAATDDAVAAYRGLLEDGVPAGAVVLAGESAGGGLALAAAVAIRAAGLPAPAAVYLVSPWVDLTLSGESIVTKAPVDPSVDPAGLGRRALDYGGGHDLGDGRLSPLFADLTGLPPLLLQVGGNEVLLDDSTRLAARAAAAGVQVTLQVTPGVPHVFVGFAGMLDEADRALAEAGRFLATHLAG</sequence>
<feature type="domain" description="Alpha/beta hydrolase fold-3" evidence="3">
    <location>
        <begin position="70"/>
        <end position="271"/>
    </location>
</feature>
<dbReference type="InterPro" id="IPR013094">
    <property type="entry name" value="AB_hydrolase_3"/>
</dbReference>